<dbReference type="InterPro" id="IPR052019">
    <property type="entry name" value="F420H2_bilvrd_red/Heme_oxyg"/>
</dbReference>
<dbReference type="InterPro" id="IPR011576">
    <property type="entry name" value="Pyridox_Oxase_N"/>
</dbReference>
<feature type="domain" description="Pyridoxamine 5'-phosphate oxidase N-terminal" evidence="2">
    <location>
        <begin position="7"/>
        <end position="122"/>
    </location>
</feature>
<dbReference type="RefSeq" id="WP_179823538.1">
    <property type="nucleotide sequence ID" value="NZ_JACCFS010000001.1"/>
</dbReference>
<dbReference type="GO" id="GO:0070967">
    <property type="term" value="F:coenzyme F420 binding"/>
    <property type="evidence" value="ECO:0007669"/>
    <property type="project" value="TreeGrafter"/>
</dbReference>
<dbReference type="InterPro" id="IPR019920">
    <property type="entry name" value="F420-binding_dom_put"/>
</dbReference>
<dbReference type="PANTHER" id="PTHR35176">
    <property type="entry name" value="HEME OXYGENASE HI_0854-RELATED"/>
    <property type="match status" value="1"/>
</dbReference>
<keyword evidence="1" id="KW-0560">Oxidoreductase</keyword>
<organism evidence="3 4">
    <name type="scientific">Nocardiopsis aegyptia</name>
    <dbReference type="NCBI Taxonomy" id="220378"/>
    <lineage>
        <taxon>Bacteria</taxon>
        <taxon>Bacillati</taxon>
        <taxon>Actinomycetota</taxon>
        <taxon>Actinomycetes</taxon>
        <taxon>Streptosporangiales</taxon>
        <taxon>Nocardiopsidaceae</taxon>
        <taxon>Nocardiopsis</taxon>
    </lineage>
</organism>
<dbReference type="AlphaFoldDB" id="A0A7Z0JAG6"/>
<proteinExistence type="predicted"/>
<dbReference type="GO" id="GO:0016627">
    <property type="term" value="F:oxidoreductase activity, acting on the CH-CH group of donors"/>
    <property type="evidence" value="ECO:0007669"/>
    <property type="project" value="TreeGrafter"/>
</dbReference>
<comment type="caution">
    <text evidence="3">The sequence shown here is derived from an EMBL/GenBank/DDBJ whole genome shotgun (WGS) entry which is preliminary data.</text>
</comment>
<evidence type="ECO:0000259" key="2">
    <source>
        <dbReference type="Pfam" id="PF01243"/>
    </source>
</evidence>
<dbReference type="Proteomes" id="UP000572051">
    <property type="component" value="Unassembled WGS sequence"/>
</dbReference>
<evidence type="ECO:0000256" key="1">
    <source>
        <dbReference type="ARBA" id="ARBA00023002"/>
    </source>
</evidence>
<dbReference type="GO" id="GO:0005829">
    <property type="term" value="C:cytosol"/>
    <property type="evidence" value="ECO:0007669"/>
    <property type="project" value="TreeGrafter"/>
</dbReference>
<dbReference type="SUPFAM" id="SSF50475">
    <property type="entry name" value="FMN-binding split barrel"/>
    <property type="match status" value="1"/>
</dbReference>
<dbReference type="PANTHER" id="PTHR35176:SF6">
    <property type="entry name" value="HEME OXYGENASE HI_0854-RELATED"/>
    <property type="match status" value="1"/>
</dbReference>
<evidence type="ECO:0000313" key="3">
    <source>
        <dbReference type="EMBL" id="NYJ34757.1"/>
    </source>
</evidence>
<gene>
    <name evidence="3" type="ORF">HNR10_002638</name>
</gene>
<dbReference type="Pfam" id="PF01243">
    <property type="entry name" value="PNPOx_N"/>
    <property type="match status" value="1"/>
</dbReference>
<sequence>MAVVPEDRQDILTKPSYGHVATLGPKGEPQVNPVWIDWDGEFLRFSQTKTRQKVRNLGRDRRISISVQDPENPYRYVEVRGEVDRIEDDPDNAFINAMAKKYLNEDVYPWHQPGDERVVVYVRPAHSTKM</sequence>
<dbReference type="InterPro" id="IPR012349">
    <property type="entry name" value="Split_barrel_FMN-bd"/>
</dbReference>
<name>A0A7Z0JAG6_9ACTN</name>
<dbReference type="NCBIfam" id="TIGR03618">
    <property type="entry name" value="Rv1155_F420"/>
    <property type="match status" value="1"/>
</dbReference>
<reference evidence="3 4" key="1">
    <citation type="submission" date="2020-07" db="EMBL/GenBank/DDBJ databases">
        <title>Sequencing the genomes of 1000 actinobacteria strains.</title>
        <authorList>
            <person name="Klenk H.-P."/>
        </authorList>
    </citation>
    <scope>NUCLEOTIDE SEQUENCE [LARGE SCALE GENOMIC DNA]</scope>
    <source>
        <strain evidence="3 4">DSM 44442</strain>
    </source>
</reference>
<evidence type="ECO:0000313" key="4">
    <source>
        <dbReference type="Proteomes" id="UP000572051"/>
    </source>
</evidence>
<accession>A0A7Z0JAG6</accession>
<dbReference type="Gene3D" id="2.30.110.10">
    <property type="entry name" value="Electron Transport, Fmn-binding Protein, Chain A"/>
    <property type="match status" value="1"/>
</dbReference>
<protein>
    <recommendedName>
        <fullName evidence="2">Pyridoxamine 5'-phosphate oxidase N-terminal domain-containing protein</fullName>
    </recommendedName>
</protein>
<keyword evidence="4" id="KW-1185">Reference proteome</keyword>
<dbReference type="EMBL" id="JACCFS010000001">
    <property type="protein sequence ID" value="NYJ34757.1"/>
    <property type="molecule type" value="Genomic_DNA"/>
</dbReference>